<dbReference type="InterPro" id="IPR006626">
    <property type="entry name" value="PbH1"/>
</dbReference>
<feature type="domain" description="Secretion system C-terminal sorting" evidence="9">
    <location>
        <begin position="1120"/>
        <end position="1185"/>
    </location>
</feature>
<dbReference type="InterPro" id="IPR011050">
    <property type="entry name" value="Pectin_lyase_fold/virulence"/>
</dbReference>
<keyword evidence="4" id="KW-0964">Secreted</keyword>
<dbReference type="Gene3D" id="2.160.20.10">
    <property type="entry name" value="Single-stranded right-handed beta-helix, Pectin lyase-like"/>
    <property type="match status" value="1"/>
</dbReference>
<evidence type="ECO:0000256" key="7">
    <source>
        <dbReference type="ARBA" id="ARBA00023237"/>
    </source>
</evidence>
<dbReference type="InterPro" id="IPR044060">
    <property type="entry name" value="Bacterial_rp_domain"/>
</dbReference>
<evidence type="ECO:0000256" key="5">
    <source>
        <dbReference type="ARBA" id="ARBA00022729"/>
    </source>
</evidence>
<dbReference type="EMBL" id="JAGUCN010000008">
    <property type="protein sequence ID" value="MBS2211485.1"/>
    <property type="molecule type" value="Genomic_DNA"/>
</dbReference>
<dbReference type="SUPFAM" id="SSF51126">
    <property type="entry name" value="Pectin lyase-like"/>
    <property type="match status" value="2"/>
</dbReference>
<keyword evidence="6" id="KW-0472">Membrane</keyword>
<dbReference type="PANTHER" id="PTHR11319:SF35">
    <property type="entry name" value="OUTER MEMBRANE PROTEIN PMPC-RELATED"/>
    <property type="match status" value="1"/>
</dbReference>
<feature type="domain" description="Bacterial repeat" evidence="10">
    <location>
        <begin position="793"/>
        <end position="869"/>
    </location>
</feature>
<evidence type="ECO:0000256" key="2">
    <source>
        <dbReference type="ARBA" id="ARBA00004442"/>
    </source>
</evidence>
<dbReference type="RefSeq" id="WP_212227665.1">
    <property type="nucleotide sequence ID" value="NZ_JAGUCN010000008.1"/>
</dbReference>
<comment type="caution">
    <text evidence="11">The sequence shown here is derived from an EMBL/GenBank/DDBJ whole genome shotgun (WGS) entry which is preliminary data.</text>
</comment>
<dbReference type="InterPro" id="IPR003368">
    <property type="entry name" value="POMP_repeat"/>
</dbReference>
<sequence length="1187" mass="124048">MIKLLHIIKATAVVGLLLLSTSAFGQQRIYVKTGGADYTAIVDHADWDAATHDLQAAINAIAAEEGGGEVWVAKGIYFPTEIFNGDASDNRNKSFILKNNVRVVGGFAGTETEEGQRTNYTYDAAESTYGENATILDGDLGSERSYHVVFLGNLSDATAKLEGVIIRNGIANAASTEVGFEDSNYFGGGIYARNGGAFDDCTIIDNRGGLGGGAYCVSATFNNCTFVNNRGWYSSSEYNGKGGGLFVHEESLVTNCEFIGNLADNDGGGIYSSGSVFTNITFSGNTAGNNGGAICTYADGATYNGGVYTTCTLTNNSADGNGGAIYALPGGGTFNDFIINGNNANKGGGVYLNTGATLSESTIFENTVVTSHAGVYNVGGLIEGCTIENNSGTGVFLDGGVAKNTIIKGNYGASTGAGVLMSGAAELNTCHVYDNESERGGGVYANDGALIINSLINNNTAELSGGGLYINGVVAVINTTVTRNKVLSVTGLGQGVLCNAPSTPSGSGEFVNSIICSNEGSNPASTEIDYAPDVTATFQYTAVESSANSGESNVELEPSAEVFVMPTMFAGAASTPEEEAEFETADWRLNLLSPCFNGGTPDITGLNLPANDLHGNDRVYKTRVDMGAIENVYYDVTIAYTGLGATSPATDLSVLPGDDLEIIMTPVEGNGVSDVVVNSESVYDQMIDKGDGTFSYTISAIGEDKAVNVTFLPYYTVTATAGDGGSISPLTSVILEGRSSDEFTITPEAGYKLTSLLLDGEEVQWEDNAGVLTYTVPAVTADASLVAAFTQYYTVTATAGVGGAITPPTSEVLINENSDEFTITPDAGYKLTSLQLDGEEVEWQDNAGVLTYTVSTVTADASLVAAFTQYFTVSVTAGVGGAITPASSEVLINEDSEEFTITPDAGYKLTSLQLGGEEVQWEDNAGVLTYTVTTVTTDVSLVAAFTQYYTVTATAGTGGTITPASSEVLINEDSDEFTITPEAGYKLTSLLLDGEEVQWEDNAGVLTYTVSAVAADASLVAAFTQYFTVTVNANDGGAVESEGANELYINGFFNIVITPDQGYTITSVTINDGVNVVDELTEDNGVYSMQLTDIAEDKNVVVTFELANSISKNSAAKHRVYPTVTNGLVNVEGDYERIEIVSLTGNIVKQLKNDTGGQLELYDLSPGTYIVVIHSKSGRTLSKIIKK</sequence>
<feature type="signal peptide" evidence="8">
    <location>
        <begin position="1"/>
        <end position="25"/>
    </location>
</feature>
<gene>
    <name evidence="11" type="ORF">KEM09_08740</name>
</gene>
<dbReference type="PANTHER" id="PTHR11319">
    <property type="entry name" value="G PROTEIN-COUPLED RECEPTOR-RELATED"/>
    <property type="match status" value="1"/>
</dbReference>
<feature type="domain" description="Bacterial repeat" evidence="10">
    <location>
        <begin position="715"/>
        <end position="791"/>
    </location>
</feature>
<dbReference type="Proteomes" id="UP000721861">
    <property type="component" value="Unassembled WGS sequence"/>
</dbReference>
<feature type="domain" description="Bacterial repeat" evidence="10">
    <location>
        <begin position="872"/>
        <end position="947"/>
    </location>
</feature>
<evidence type="ECO:0000256" key="8">
    <source>
        <dbReference type="SAM" id="SignalP"/>
    </source>
</evidence>
<comment type="subcellular location">
    <subcellularLocation>
        <location evidence="1">Cell envelope</location>
    </subcellularLocation>
    <subcellularLocation>
        <location evidence="2">Cell outer membrane</location>
    </subcellularLocation>
    <subcellularLocation>
        <location evidence="3">Secreted</location>
    </subcellularLocation>
</comment>
<evidence type="ECO:0000256" key="4">
    <source>
        <dbReference type="ARBA" id="ARBA00022525"/>
    </source>
</evidence>
<organism evidence="11 12">
    <name type="scientific">Carboxylicivirga mesophila</name>
    <dbReference type="NCBI Taxonomy" id="1166478"/>
    <lineage>
        <taxon>Bacteria</taxon>
        <taxon>Pseudomonadati</taxon>
        <taxon>Bacteroidota</taxon>
        <taxon>Bacteroidia</taxon>
        <taxon>Marinilabiliales</taxon>
        <taxon>Marinilabiliaceae</taxon>
        <taxon>Carboxylicivirga</taxon>
    </lineage>
</organism>
<keyword evidence="7" id="KW-0998">Cell outer membrane</keyword>
<dbReference type="Pfam" id="PF18998">
    <property type="entry name" value="Flg_new_2"/>
    <property type="match status" value="5"/>
</dbReference>
<dbReference type="InterPro" id="IPR026444">
    <property type="entry name" value="Secre_tail"/>
</dbReference>
<keyword evidence="5 8" id="KW-0732">Signal</keyword>
<evidence type="ECO:0000313" key="12">
    <source>
        <dbReference type="Proteomes" id="UP000721861"/>
    </source>
</evidence>
<protein>
    <submittedName>
        <fullName evidence="11">Right-handed parallel beta-helix repeat-containing protein</fullName>
    </submittedName>
</protein>
<evidence type="ECO:0000259" key="9">
    <source>
        <dbReference type="Pfam" id="PF18962"/>
    </source>
</evidence>
<feature type="domain" description="Bacterial repeat" evidence="10">
    <location>
        <begin position="1028"/>
        <end position="1106"/>
    </location>
</feature>
<dbReference type="Pfam" id="PF18962">
    <property type="entry name" value="Por_Secre_tail"/>
    <property type="match status" value="1"/>
</dbReference>
<dbReference type="NCBIfam" id="TIGR04183">
    <property type="entry name" value="Por_Secre_tail"/>
    <property type="match status" value="1"/>
</dbReference>
<evidence type="ECO:0000259" key="10">
    <source>
        <dbReference type="Pfam" id="PF18998"/>
    </source>
</evidence>
<keyword evidence="12" id="KW-1185">Reference proteome</keyword>
<dbReference type="SMART" id="SM00710">
    <property type="entry name" value="PbH1"/>
    <property type="match status" value="10"/>
</dbReference>
<proteinExistence type="predicted"/>
<dbReference type="NCBIfam" id="TIGR01376">
    <property type="entry name" value="POMP_repeat"/>
    <property type="match status" value="2"/>
</dbReference>
<dbReference type="InterPro" id="IPR012334">
    <property type="entry name" value="Pectin_lyas_fold"/>
</dbReference>
<evidence type="ECO:0000256" key="6">
    <source>
        <dbReference type="ARBA" id="ARBA00023136"/>
    </source>
</evidence>
<reference evidence="11 12" key="1">
    <citation type="journal article" date="2014" name="Int. J. Syst. Evol. Microbiol.">
        <title>Carboxylicivirga gen. nov. in the family Marinilabiliaceae with two novel species, Carboxylicivirga mesophila sp. nov. and Carboxylicivirga taeanensis sp. nov., and reclassification of Cytophaga fermentans as Saccharicrinis fermentans gen. nov., comb. nov.</title>
        <authorList>
            <person name="Yang S.H."/>
            <person name="Seo H.S."/>
            <person name="Woo J.H."/>
            <person name="Oh H.M."/>
            <person name="Jang H."/>
            <person name="Lee J.H."/>
            <person name="Kim S.J."/>
            <person name="Kwon K.K."/>
        </authorList>
    </citation>
    <scope>NUCLEOTIDE SEQUENCE [LARGE SCALE GENOMIC DNA]</scope>
    <source>
        <strain evidence="11 12">JCM 18290</strain>
    </source>
</reference>
<evidence type="ECO:0000313" key="11">
    <source>
        <dbReference type="EMBL" id="MBS2211485.1"/>
    </source>
</evidence>
<dbReference type="Pfam" id="PF02415">
    <property type="entry name" value="Chlam_PMP"/>
    <property type="match status" value="3"/>
</dbReference>
<evidence type="ECO:0000256" key="3">
    <source>
        <dbReference type="ARBA" id="ARBA00004613"/>
    </source>
</evidence>
<feature type="domain" description="Bacterial repeat" evidence="10">
    <location>
        <begin position="949"/>
        <end position="1025"/>
    </location>
</feature>
<name>A0ABS5K906_9BACT</name>
<evidence type="ECO:0000256" key="1">
    <source>
        <dbReference type="ARBA" id="ARBA00004196"/>
    </source>
</evidence>
<feature type="chain" id="PRO_5045487014" evidence="8">
    <location>
        <begin position="26"/>
        <end position="1187"/>
    </location>
</feature>
<accession>A0ABS5K906</accession>